<sequence>MQRLRRVEYLVRKFEIRCSTHEAWAKGKPAMLSSSDHLSCNLPELRALMKRHEAFQSELAANDDRVERIRALADELGKLKYHDMEAVNRRYSAIVSTTQEMKRLSESRERELARLLPVLEKIDQLHLDFAKLAAPFKNWMEHTEEDLHDTPIIHTMAEVQRYLSAHKAFESTLEGTEKENQAIEFCAKEVSRLARENKLGSFENPYTSIQPDELPKRWALIKELVKKRSDALHNEEQRQLANDKLRKEFAQMATEFDKFIQQQKTAITKNAMEARGTLEEQRDQLKRLESELMKHKKMLDDLDHCNQALEDAYVFDNPFTTLSMPTLRVAWEQLFTSLHHSVNEIENQILTRDSKGLSVEQMEDLRTCFSHFDKDRTGRLEPNEFKACLVSLGHKFSDDKRGGETDFSRIMQQVDPGRKGYVTFEGFLNFMTRESADQDTAEQIIQSFKALAGDKGCVTAADLKRYLSPEDAEYCIEHMSRMNGPGGDNGALNYQQFAIEIYGPRRQ</sequence>
<dbReference type="CDD" id="cd00176">
    <property type="entry name" value="SPEC"/>
    <property type="match status" value="1"/>
</dbReference>
<keyword evidence="8" id="KW-1185">Reference proteome</keyword>
<evidence type="ECO:0000256" key="5">
    <source>
        <dbReference type="SAM" id="Coils"/>
    </source>
</evidence>
<proteinExistence type="predicted"/>
<dbReference type="Pfam" id="PF08726">
    <property type="entry name" value="EFhand_Ca_insen"/>
    <property type="match status" value="1"/>
</dbReference>
<evidence type="ECO:0000313" key="8">
    <source>
        <dbReference type="Proteomes" id="UP000272942"/>
    </source>
</evidence>
<keyword evidence="5" id="KW-0175">Coiled coil</keyword>
<evidence type="ECO:0000313" key="9">
    <source>
        <dbReference type="WBParaSite" id="ECPE_0000757701-mRNA-1"/>
    </source>
</evidence>
<dbReference type="SMART" id="SM00054">
    <property type="entry name" value="EFh"/>
    <property type="match status" value="2"/>
</dbReference>
<dbReference type="SMART" id="SM01184">
    <property type="entry name" value="efhand_Ca_insen"/>
    <property type="match status" value="1"/>
</dbReference>
<dbReference type="WBParaSite" id="ECPE_0000757701-mRNA-1">
    <property type="protein sequence ID" value="ECPE_0000757701-mRNA-1"/>
    <property type="gene ID" value="ECPE_0000757701"/>
</dbReference>
<dbReference type="Pfam" id="PF00435">
    <property type="entry name" value="Spectrin"/>
    <property type="match status" value="3"/>
</dbReference>
<evidence type="ECO:0000256" key="4">
    <source>
        <dbReference type="ARBA" id="ARBA00023203"/>
    </source>
</evidence>
<evidence type="ECO:0000259" key="6">
    <source>
        <dbReference type="PROSITE" id="PS50222"/>
    </source>
</evidence>
<name>A0A183AKS6_9TREM</name>
<dbReference type="AlphaFoldDB" id="A0A183AKS6"/>
<dbReference type="PROSITE" id="PS00018">
    <property type="entry name" value="EF_HAND_1"/>
    <property type="match status" value="1"/>
</dbReference>
<feature type="coiled-coil region" evidence="5">
    <location>
        <begin position="271"/>
        <end position="305"/>
    </location>
</feature>
<organism evidence="9">
    <name type="scientific">Echinostoma caproni</name>
    <dbReference type="NCBI Taxonomy" id="27848"/>
    <lineage>
        <taxon>Eukaryota</taxon>
        <taxon>Metazoa</taxon>
        <taxon>Spiralia</taxon>
        <taxon>Lophotrochozoa</taxon>
        <taxon>Platyhelminthes</taxon>
        <taxon>Trematoda</taxon>
        <taxon>Digenea</taxon>
        <taxon>Plagiorchiida</taxon>
        <taxon>Echinostomata</taxon>
        <taxon>Echinostomatoidea</taxon>
        <taxon>Echinostomatidae</taxon>
        <taxon>Echinostoma</taxon>
    </lineage>
</organism>
<reference evidence="7 8" key="2">
    <citation type="submission" date="2018-11" db="EMBL/GenBank/DDBJ databases">
        <authorList>
            <consortium name="Pathogen Informatics"/>
        </authorList>
    </citation>
    <scope>NUCLEOTIDE SEQUENCE [LARGE SCALE GENOMIC DNA]</scope>
    <source>
        <strain evidence="7 8">Egypt</strain>
    </source>
</reference>
<dbReference type="GO" id="GO:0005509">
    <property type="term" value="F:calcium ion binding"/>
    <property type="evidence" value="ECO:0007669"/>
    <property type="project" value="InterPro"/>
</dbReference>
<dbReference type="CDD" id="cd00051">
    <property type="entry name" value="EFh"/>
    <property type="match status" value="1"/>
</dbReference>
<keyword evidence="3" id="KW-0106">Calcium</keyword>
<dbReference type="PROSITE" id="PS50222">
    <property type="entry name" value="EF_HAND_2"/>
    <property type="match status" value="1"/>
</dbReference>
<evidence type="ECO:0000256" key="3">
    <source>
        <dbReference type="ARBA" id="ARBA00022837"/>
    </source>
</evidence>
<dbReference type="EMBL" id="UZAN01044776">
    <property type="protein sequence ID" value="VDP81440.1"/>
    <property type="molecule type" value="Genomic_DNA"/>
</dbReference>
<dbReference type="InterPro" id="IPR018159">
    <property type="entry name" value="Spectrin/alpha-actinin"/>
</dbReference>
<evidence type="ECO:0000256" key="1">
    <source>
        <dbReference type="ARBA" id="ARBA00022723"/>
    </source>
</evidence>
<dbReference type="FunFam" id="1.20.58.60:FF:000005">
    <property type="entry name" value="Actinin alpha 1"/>
    <property type="match status" value="1"/>
</dbReference>
<dbReference type="Gene3D" id="1.10.238.10">
    <property type="entry name" value="EF-hand"/>
    <property type="match status" value="2"/>
</dbReference>
<evidence type="ECO:0000256" key="2">
    <source>
        <dbReference type="ARBA" id="ARBA00022737"/>
    </source>
</evidence>
<keyword evidence="4" id="KW-0009">Actin-binding</keyword>
<protein>
    <submittedName>
        <fullName evidence="9">EF-hand domain-containing protein</fullName>
    </submittedName>
</protein>
<gene>
    <name evidence="7" type="ORF">ECPE_LOCUS7561</name>
</gene>
<dbReference type="GO" id="GO:0003779">
    <property type="term" value="F:actin binding"/>
    <property type="evidence" value="ECO:0007669"/>
    <property type="project" value="UniProtKB-KW"/>
</dbReference>
<dbReference type="Gene3D" id="1.20.58.60">
    <property type="match status" value="3"/>
</dbReference>
<accession>A0A183AKS6</accession>
<dbReference type="OrthoDB" id="18853at2759"/>
<dbReference type="InterPro" id="IPR014837">
    <property type="entry name" value="EF-hand_Ca_insen"/>
</dbReference>
<dbReference type="Proteomes" id="UP000272942">
    <property type="component" value="Unassembled WGS sequence"/>
</dbReference>
<dbReference type="PANTHER" id="PTHR11915">
    <property type="entry name" value="SPECTRIN/FILAMIN RELATED CYTOSKELETAL PROTEIN"/>
    <property type="match status" value="1"/>
</dbReference>
<evidence type="ECO:0000313" key="7">
    <source>
        <dbReference type="EMBL" id="VDP81440.1"/>
    </source>
</evidence>
<dbReference type="InterPro" id="IPR002017">
    <property type="entry name" value="Spectrin_repeat"/>
</dbReference>
<keyword evidence="2" id="KW-0677">Repeat</keyword>
<dbReference type="InterPro" id="IPR018247">
    <property type="entry name" value="EF_Hand_1_Ca_BS"/>
</dbReference>
<dbReference type="SUPFAM" id="SSF46966">
    <property type="entry name" value="Spectrin repeat"/>
    <property type="match status" value="3"/>
</dbReference>
<dbReference type="InterPro" id="IPR002048">
    <property type="entry name" value="EF_hand_dom"/>
</dbReference>
<feature type="domain" description="EF-hand" evidence="6">
    <location>
        <begin position="360"/>
        <end position="395"/>
    </location>
</feature>
<dbReference type="InterPro" id="IPR011992">
    <property type="entry name" value="EF-hand-dom_pair"/>
</dbReference>
<dbReference type="Pfam" id="PF13499">
    <property type="entry name" value="EF-hand_7"/>
    <property type="match status" value="1"/>
</dbReference>
<keyword evidence="1" id="KW-0479">Metal-binding</keyword>
<reference evidence="9" key="1">
    <citation type="submission" date="2016-06" db="UniProtKB">
        <authorList>
            <consortium name="WormBaseParasite"/>
        </authorList>
    </citation>
    <scope>IDENTIFICATION</scope>
</reference>
<dbReference type="SMART" id="SM00150">
    <property type="entry name" value="SPEC"/>
    <property type="match status" value="3"/>
</dbReference>
<dbReference type="SUPFAM" id="SSF47473">
    <property type="entry name" value="EF-hand"/>
    <property type="match status" value="1"/>
</dbReference>
<dbReference type="FunFam" id="1.10.238.10:FF:000004">
    <property type="entry name" value="Actinin alpha 1"/>
    <property type="match status" value="1"/>
</dbReference>